<gene>
    <name evidence="10" type="ORF">SADUNF_Sadunf02G0034400</name>
</gene>
<dbReference type="AlphaFoldDB" id="A0A835TID7"/>
<comment type="similarity">
    <text evidence="9">Belongs to the deoxyhypusine hydroxylase family.</text>
</comment>
<dbReference type="SUPFAM" id="SSF48371">
    <property type="entry name" value="ARM repeat"/>
    <property type="match status" value="2"/>
</dbReference>
<keyword evidence="8 9" id="KW-0386">Hypusine biosynthesis</keyword>
<feature type="binding site" evidence="9">
    <location>
        <position position="378"/>
    </location>
    <ligand>
        <name>Fe cation</name>
        <dbReference type="ChEBI" id="CHEBI:24875"/>
        <label>1</label>
    </ligand>
</feature>
<keyword evidence="7 9" id="KW-0503">Monooxygenase</keyword>
<dbReference type="Proteomes" id="UP000657918">
    <property type="component" value="Unassembled WGS sequence"/>
</dbReference>
<feature type="binding site" evidence="9">
    <location>
        <position position="568"/>
    </location>
    <ligand>
        <name>Fe cation</name>
        <dbReference type="ChEBI" id="CHEBI:24875"/>
        <label>2</label>
    </ligand>
</feature>
<keyword evidence="11" id="KW-1185">Reference proteome</keyword>
<feature type="binding site" evidence="9">
    <location>
        <position position="224"/>
    </location>
    <ligand>
        <name>Fe cation</name>
        <dbReference type="ChEBI" id="CHEBI:24875"/>
        <label>2</label>
    </ligand>
</feature>
<comment type="pathway">
    <text evidence="2 9">Protein modification; eIF5A hypusination.</text>
</comment>
<feature type="binding site" evidence="9">
    <location>
        <position position="67"/>
    </location>
    <ligand>
        <name>Fe cation</name>
        <dbReference type="ChEBI" id="CHEBI:24875"/>
        <label>1</label>
    </ligand>
</feature>
<accession>A0A835TID7</accession>
<evidence type="ECO:0000256" key="8">
    <source>
        <dbReference type="ARBA" id="ARBA00023256"/>
    </source>
</evidence>
<feature type="binding site" evidence="9">
    <location>
        <position position="258"/>
    </location>
    <ligand>
        <name>Fe cation</name>
        <dbReference type="ChEBI" id="CHEBI:24875"/>
        <label>2</label>
    </ligand>
</feature>
<evidence type="ECO:0000256" key="6">
    <source>
        <dbReference type="ARBA" id="ARBA00023004"/>
    </source>
</evidence>
<evidence type="ECO:0000256" key="1">
    <source>
        <dbReference type="ARBA" id="ARBA00000068"/>
    </source>
</evidence>
<reference evidence="10 11" key="1">
    <citation type="submission" date="2020-10" db="EMBL/GenBank/DDBJ databases">
        <title>Plant Genome Project.</title>
        <authorList>
            <person name="Zhang R.-G."/>
        </authorList>
    </citation>
    <scope>NUCLEOTIDE SEQUENCE [LARGE SCALE GENOMIC DNA]</scope>
    <source>
        <strain evidence="10">FAFU-HL-1</strain>
        <tissue evidence="10">Leaf</tissue>
    </source>
</reference>
<keyword evidence="6 9" id="KW-0408">Iron</keyword>
<feature type="binding site" evidence="9">
    <location>
        <position position="100"/>
    </location>
    <ligand>
        <name>Fe cation</name>
        <dbReference type="ChEBI" id="CHEBI:24875"/>
        <label>1</label>
    </ligand>
</feature>
<dbReference type="Gene3D" id="1.25.10.10">
    <property type="entry name" value="Leucine-rich Repeat Variant"/>
    <property type="match status" value="4"/>
</dbReference>
<evidence type="ECO:0000256" key="2">
    <source>
        <dbReference type="ARBA" id="ARBA00005041"/>
    </source>
</evidence>
<evidence type="ECO:0000313" key="10">
    <source>
        <dbReference type="EMBL" id="KAF9686868.1"/>
    </source>
</evidence>
<dbReference type="EMBL" id="JADGMS010000002">
    <property type="protein sequence ID" value="KAF9686868.1"/>
    <property type="molecule type" value="Genomic_DNA"/>
</dbReference>
<name>A0A835TID7_9ROSI</name>
<dbReference type="PANTHER" id="PTHR12697:SF5">
    <property type="entry name" value="DEOXYHYPUSINE HYDROXYLASE"/>
    <property type="match status" value="1"/>
</dbReference>
<evidence type="ECO:0000313" key="11">
    <source>
        <dbReference type="Proteomes" id="UP000657918"/>
    </source>
</evidence>
<evidence type="ECO:0000256" key="4">
    <source>
        <dbReference type="ARBA" id="ARBA00022737"/>
    </source>
</evidence>
<dbReference type="PANTHER" id="PTHR12697">
    <property type="entry name" value="PBS LYASE HEAT-LIKE PROTEIN"/>
    <property type="match status" value="1"/>
</dbReference>
<dbReference type="InterPro" id="IPR004155">
    <property type="entry name" value="PBS_lyase_HEAT"/>
</dbReference>
<dbReference type="OrthoDB" id="421002at2759"/>
<evidence type="ECO:0000256" key="5">
    <source>
        <dbReference type="ARBA" id="ARBA00023002"/>
    </source>
</evidence>
<dbReference type="SMART" id="SM00567">
    <property type="entry name" value="EZ_HEAT"/>
    <property type="match status" value="12"/>
</dbReference>
<dbReference type="EC" id="1.14.99.29" evidence="9"/>
<comment type="caution">
    <text evidence="10">The sequence shown here is derived from an EMBL/GenBank/DDBJ whole genome shotgun (WGS) entry which is preliminary data.</text>
</comment>
<evidence type="ECO:0000256" key="9">
    <source>
        <dbReference type="HAMAP-Rule" id="MF_03101"/>
    </source>
</evidence>
<evidence type="ECO:0000256" key="3">
    <source>
        <dbReference type="ARBA" id="ARBA00022723"/>
    </source>
</evidence>
<dbReference type="UniPathway" id="UPA00354"/>
<feature type="binding site" evidence="9">
    <location>
        <position position="569"/>
    </location>
    <ligand>
        <name>Fe cation</name>
        <dbReference type="ChEBI" id="CHEBI:24875"/>
        <label>2</label>
    </ligand>
</feature>
<proteinExistence type="inferred from homology"/>
<feature type="binding site" evidence="9">
    <location>
        <position position="411"/>
    </location>
    <ligand>
        <name>Fe cation</name>
        <dbReference type="ChEBI" id="CHEBI:24875"/>
        <label>1</label>
    </ligand>
</feature>
<feature type="binding site" evidence="9">
    <location>
        <position position="536"/>
    </location>
    <ligand>
        <name>Fe cation</name>
        <dbReference type="ChEBI" id="CHEBI:24875"/>
        <label>2</label>
    </ligand>
</feature>
<feature type="binding site" evidence="9">
    <location>
        <position position="66"/>
    </location>
    <ligand>
        <name>Fe cation</name>
        <dbReference type="ChEBI" id="CHEBI:24875"/>
        <label>1</label>
    </ligand>
</feature>
<comment type="function">
    <text evidence="9">Catalyzes the hydroxylation of the N(6)-(4-aminobutyl)-L-lysine intermediate to form hypusine, an essential post-translational modification only found in mature eIF-5A factor.</text>
</comment>
<dbReference type="InterPro" id="IPR027517">
    <property type="entry name" value="Deoxyhypusine_hydroxylase"/>
</dbReference>
<feature type="binding site" evidence="9">
    <location>
        <position position="257"/>
    </location>
    <ligand>
        <name>Fe cation</name>
        <dbReference type="ChEBI" id="CHEBI:24875"/>
        <label>2</label>
    </ligand>
</feature>
<dbReference type="FunFam" id="1.25.10.10:FF:000099">
    <property type="entry name" value="Deoxyhypusine hydroxylase"/>
    <property type="match status" value="2"/>
</dbReference>
<feature type="binding site" evidence="9">
    <location>
        <position position="225"/>
    </location>
    <ligand>
        <name>Fe cation</name>
        <dbReference type="ChEBI" id="CHEBI:24875"/>
        <label>2</label>
    </ligand>
</feature>
<protein>
    <recommendedName>
        <fullName evidence="9">Deoxyhypusine hydroxylase</fullName>
        <shortName evidence="9">DOHH</shortName>
        <ecNumber evidence="9">1.14.99.29</ecNumber>
    </recommendedName>
    <alternativeName>
        <fullName evidence="9">Deoxyhypusine dioxygenase</fullName>
    </alternativeName>
    <alternativeName>
        <fullName evidence="9">Deoxyhypusine monooxygenase</fullName>
    </alternativeName>
</protein>
<dbReference type="FunFam" id="1.25.10.10:FF:000292">
    <property type="entry name" value="Deoxyhypusine hydroxylase"/>
    <property type="match status" value="2"/>
</dbReference>
<dbReference type="InterPro" id="IPR011989">
    <property type="entry name" value="ARM-like"/>
</dbReference>
<keyword evidence="5 9" id="KW-0560">Oxidoreductase</keyword>
<feature type="binding site" evidence="9">
    <location>
        <position position="410"/>
    </location>
    <ligand>
        <name>Fe cation</name>
        <dbReference type="ChEBI" id="CHEBI:24875"/>
        <label>1</label>
    </ligand>
</feature>
<feature type="binding site" evidence="9">
    <location>
        <position position="535"/>
    </location>
    <ligand>
        <name>Fe cation</name>
        <dbReference type="ChEBI" id="CHEBI:24875"/>
        <label>2</label>
    </ligand>
</feature>
<feature type="binding site" evidence="9">
    <location>
        <position position="99"/>
    </location>
    <ligand>
        <name>Fe cation</name>
        <dbReference type="ChEBI" id="CHEBI:24875"/>
        <label>1</label>
    </ligand>
</feature>
<keyword evidence="4" id="KW-0677">Repeat</keyword>
<dbReference type="InterPro" id="IPR016024">
    <property type="entry name" value="ARM-type_fold"/>
</dbReference>
<feature type="binding site" evidence="9">
    <location>
        <position position="377"/>
    </location>
    <ligand>
        <name>Fe cation</name>
        <dbReference type="ChEBI" id="CHEBI:24875"/>
        <label>1</label>
    </ligand>
</feature>
<dbReference type="HAMAP" id="MF_03101">
    <property type="entry name" value="Deoxyhypusine_hydroxylase"/>
    <property type="match status" value="2"/>
</dbReference>
<dbReference type="GO" id="GO:0046872">
    <property type="term" value="F:metal ion binding"/>
    <property type="evidence" value="ECO:0007669"/>
    <property type="project" value="UniProtKB-KW"/>
</dbReference>
<keyword evidence="3 9" id="KW-0479">Metal-binding</keyword>
<dbReference type="Pfam" id="PF13646">
    <property type="entry name" value="HEAT_2"/>
    <property type="match status" value="4"/>
</dbReference>
<sequence>MRSMDIGTPAGTQSNMEQFLCERLVDQTQPIHERFRALFSLRNLKGPGPRKALIQATRDSSNLLAHEAAYALGQMQDAEAIPALEAALNDLSLHPIVRHEAAEALGAIGIESNIPLLKKSLTDDPAQEVRETCELAIKRIEEMNTTSNVDVSSVAEKSPFMSVDPAAPALFCSSVDELRGVLLDEKRSMYERYGALFALRNHGGDEAASAIVDSLAASSALLKHEVAYVLGQLQNKVTSAALCRILKDANEHPMVRHEAAEALGSIADEQSVALLEEFSKDPEPLVAQSCEVALSMLEFERSGKSFEYLFMRDPLPTPAGTQSNMEQFLCERLVDQTQPIHERFRALFSLRNLKGPGPRNALIHGKATRDSSNLLAHEAAYALGQMQDAEAIPALEAALNDLSLHPVVRHEAAEALGAIGLESNIPLLKKSLTDDPAQEVRETCELAIKRIEEMNTTSNVDVSSVAEKSPFMSVDPAAPALFCSSVDELRGVLLDEKRSMYERYGALFALRNHGGDEAASAIVDSLAASSALLKHEVAYVLGQLQNKVTSAALCRILKDANEHPMVRHEAAEALGSIADEQSVALLEEFSKDPEPLVAQSCEVALSMLEFERSGKSFEYLFMRDPLVQA</sequence>
<evidence type="ECO:0000256" key="7">
    <source>
        <dbReference type="ARBA" id="ARBA00023033"/>
    </source>
</evidence>
<comment type="catalytic activity">
    <reaction evidence="1 9">
        <text>[eIF5A protein]-deoxyhypusine + AH2 + O2 = [eIF5A protein]-hypusine + A + H2O</text>
        <dbReference type="Rhea" id="RHEA:14101"/>
        <dbReference type="Rhea" id="RHEA-COMP:10144"/>
        <dbReference type="Rhea" id="RHEA-COMP:12592"/>
        <dbReference type="ChEBI" id="CHEBI:13193"/>
        <dbReference type="ChEBI" id="CHEBI:15377"/>
        <dbReference type="ChEBI" id="CHEBI:15379"/>
        <dbReference type="ChEBI" id="CHEBI:17499"/>
        <dbReference type="ChEBI" id="CHEBI:82657"/>
        <dbReference type="ChEBI" id="CHEBI:91175"/>
        <dbReference type="EC" id="1.14.99.29"/>
    </reaction>
</comment>
<dbReference type="GO" id="GO:0019135">
    <property type="term" value="F:deoxyhypusine monooxygenase activity"/>
    <property type="evidence" value="ECO:0007669"/>
    <property type="project" value="UniProtKB-UniRule"/>
</dbReference>
<organism evidence="10 11">
    <name type="scientific">Salix dunnii</name>
    <dbReference type="NCBI Taxonomy" id="1413687"/>
    <lineage>
        <taxon>Eukaryota</taxon>
        <taxon>Viridiplantae</taxon>
        <taxon>Streptophyta</taxon>
        <taxon>Embryophyta</taxon>
        <taxon>Tracheophyta</taxon>
        <taxon>Spermatophyta</taxon>
        <taxon>Magnoliopsida</taxon>
        <taxon>eudicotyledons</taxon>
        <taxon>Gunneridae</taxon>
        <taxon>Pentapetalae</taxon>
        <taxon>rosids</taxon>
        <taxon>fabids</taxon>
        <taxon>Malpighiales</taxon>
        <taxon>Salicaceae</taxon>
        <taxon>Saliceae</taxon>
        <taxon>Salix</taxon>
    </lineage>
</organism>
<comment type="cofactor">
    <cofactor evidence="9">
        <name>Fe(2+)</name>
        <dbReference type="ChEBI" id="CHEBI:29033"/>
    </cofactor>
    <text evidence="9">Binds 2 Fe(2+) ions per subunit.</text>
</comment>